<organism evidence="16 17">
    <name type="scientific">Clonostachys rhizophaga</name>
    <dbReference type="NCBI Taxonomy" id="160324"/>
    <lineage>
        <taxon>Eukaryota</taxon>
        <taxon>Fungi</taxon>
        <taxon>Dikarya</taxon>
        <taxon>Ascomycota</taxon>
        <taxon>Pezizomycotina</taxon>
        <taxon>Sordariomycetes</taxon>
        <taxon>Hypocreomycetidae</taxon>
        <taxon>Hypocreales</taxon>
        <taxon>Bionectriaceae</taxon>
        <taxon>Clonostachys</taxon>
    </lineage>
</organism>
<evidence type="ECO:0000256" key="12">
    <source>
        <dbReference type="ARBA" id="ARBA00047469"/>
    </source>
</evidence>
<dbReference type="GO" id="GO:0043874">
    <property type="term" value="F:acireductone synthase activity"/>
    <property type="evidence" value="ECO:0007669"/>
    <property type="project" value="InterPro"/>
</dbReference>
<reference evidence="16" key="1">
    <citation type="submission" date="2021-10" db="EMBL/GenBank/DDBJ databases">
        <authorList>
            <person name="Piombo E."/>
        </authorList>
    </citation>
    <scope>NUCLEOTIDE SEQUENCE</scope>
</reference>
<dbReference type="InterPro" id="IPR013155">
    <property type="entry name" value="M/V/L/I-tRNA-synth_anticd-bd"/>
</dbReference>
<evidence type="ECO:0000256" key="3">
    <source>
        <dbReference type="ARBA" id="ARBA00022598"/>
    </source>
</evidence>
<dbReference type="EMBL" id="CABFNQ020000476">
    <property type="protein sequence ID" value="CAH0016552.1"/>
    <property type="molecule type" value="Genomic_DNA"/>
</dbReference>
<evidence type="ECO:0000256" key="6">
    <source>
        <dbReference type="ARBA" id="ARBA00022801"/>
    </source>
</evidence>
<feature type="region of interest" description="Disordered" evidence="13">
    <location>
        <begin position="1"/>
        <end position="21"/>
    </location>
</feature>
<dbReference type="GO" id="GO:0005524">
    <property type="term" value="F:ATP binding"/>
    <property type="evidence" value="ECO:0007669"/>
    <property type="project" value="UniProtKB-KW"/>
</dbReference>
<keyword evidence="6" id="KW-0378">Hydrolase</keyword>
<dbReference type="Gene3D" id="3.90.740.10">
    <property type="entry name" value="Valyl/Leucyl/Isoleucyl-tRNA synthetase, editing domain"/>
    <property type="match status" value="1"/>
</dbReference>
<dbReference type="GO" id="GO:0006429">
    <property type="term" value="P:leucyl-tRNA aminoacylation"/>
    <property type="evidence" value="ECO:0007669"/>
    <property type="project" value="InterPro"/>
</dbReference>
<dbReference type="GO" id="GO:0019509">
    <property type="term" value="P:L-methionine salvage from methylthioadenosine"/>
    <property type="evidence" value="ECO:0007669"/>
    <property type="project" value="InterPro"/>
</dbReference>
<keyword evidence="17" id="KW-1185">Reference proteome</keyword>
<evidence type="ECO:0000256" key="2">
    <source>
        <dbReference type="ARBA" id="ARBA00013164"/>
    </source>
</evidence>
<dbReference type="GO" id="GO:0000287">
    <property type="term" value="F:magnesium ion binding"/>
    <property type="evidence" value="ECO:0007669"/>
    <property type="project" value="InterPro"/>
</dbReference>
<dbReference type="SUPFAM" id="SSF52374">
    <property type="entry name" value="Nucleotidylyl transferase"/>
    <property type="match status" value="1"/>
</dbReference>
<dbReference type="Gene3D" id="3.40.50.620">
    <property type="entry name" value="HUPs"/>
    <property type="match status" value="1"/>
</dbReference>
<dbReference type="FunFam" id="3.90.740.10:FF:000001">
    <property type="entry name" value="Leucine--tRNA ligase, cytoplasmic"/>
    <property type="match status" value="1"/>
</dbReference>
<dbReference type="InterPro" id="IPR004493">
    <property type="entry name" value="Leu-tRNA-synth_Ia_arc/euk"/>
</dbReference>
<dbReference type="InterPro" id="IPR023943">
    <property type="entry name" value="Enolase-ppase_E1"/>
</dbReference>
<dbReference type="InterPro" id="IPR002300">
    <property type="entry name" value="aa-tRNA-synth_Ia"/>
</dbReference>
<keyword evidence="10" id="KW-0486">Methionine biosynthesis</keyword>
<protein>
    <recommendedName>
        <fullName evidence="2">leucine--tRNA ligase</fullName>
        <ecNumber evidence="2">6.1.1.4</ecNumber>
    </recommendedName>
    <alternativeName>
        <fullName evidence="11">Leucyl-tRNA synthetase</fullName>
    </alternativeName>
</protein>
<dbReference type="PANTHER" id="PTHR45794">
    <property type="entry name" value="LEUCYL-TRNA SYNTHETASE"/>
    <property type="match status" value="1"/>
</dbReference>
<dbReference type="InterPro" id="IPR014729">
    <property type="entry name" value="Rossmann-like_a/b/a_fold"/>
</dbReference>
<dbReference type="InterPro" id="IPR009008">
    <property type="entry name" value="Val/Leu/Ile-tRNA-synth_edit"/>
</dbReference>
<dbReference type="InterPro" id="IPR009080">
    <property type="entry name" value="tRNAsynth_Ia_anticodon-bd"/>
</dbReference>
<dbReference type="Proteomes" id="UP000696573">
    <property type="component" value="Unassembled WGS sequence"/>
</dbReference>
<dbReference type="Pfam" id="PF00133">
    <property type="entry name" value="tRNA-synt_1"/>
    <property type="match status" value="2"/>
</dbReference>
<evidence type="ECO:0000256" key="4">
    <source>
        <dbReference type="ARBA" id="ARBA00022605"/>
    </source>
</evidence>
<proteinExistence type="inferred from homology"/>
<keyword evidence="9" id="KW-0030">Aminoacyl-tRNA synthetase</keyword>
<dbReference type="InterPro" id="IPR023214">
    <property type="entry name" value="HAD_sf"/>
</dbReference>
<name>A0A9N9YCW0_9HYPO</name>
<evidence type="ECO:0000259" key="14">
    <source>
        <dbReference type="Pfam" id="PF00133"/>
    </source>
</evidence>
<evidence type="ECO:0000313" key="16">
    <source>
        <dbReference type="EMBL" id="CAH0016552.1"/>
    </source>
</evidence>
<evidence type="ECO:0000256" key="11">
    <source>
        <dbReference type="ARBA" id="ARBA00030520"/>
    </source>
</evidence>
<keyword evidence="5" id="KW-0547">Nucleotide-binding</keyword>
<feature type="domain" description="Aminoacyl-tRNA synthetase class Ia" evidence="14">
    <location>
        <begin position="33"/>
        <end position="115"/>
    </location>
</feature>
<evidence type="ECO:0000256" key="1">
    <source>
        <dbReference type="ARBA" id="ARBA00005594"/>
    </source>
</evidence>
<dbReference type="InterPro" id="IPR036412">
    <property type="entry name" value="HAD-like_sf"/>
</dbReference>
<keyword evidence="8" id="KW-0648">Protein biosynthesis</keyword>
<dbReference type="GO" id="GO:0004823">
    <property type="term" value="F:leucine-tRNA ligase activity"/>
    <property type="evidence" value="ECO:0007669"/>
    <property type="project" value="UniProtKB-EC"/>
</dbReference>
<dbReference type="SUPFAM" id="SSF47323">
    <property type="entry name" value="Anticodon-binding domain of a subclass of class I aminoacyl-tRNA synthetases"/>
    <property type="match status" value="1"/>
</dbReference>
<evidence type="ECO:0000256" key="8">
    <source>
        <dbReference type="ARBA" id="ARBA00022917"/>
    </source>
</evidence>
<feature type="domain" description="Aminoacyl-tRNA synthetase class Ia" evidence="14">
    <location>
        <begin position="193"/>
        <end position="774"/>
    </location>
</feature>
<dbReference type="SUPFAM" id="SSF50677">
    <property type="entry name" value="ValRS/IleRS/LeuRS editing domain"/>
    <property type="match status" value="1"/>
</dbReference>
<dbReference type="Pfam" id="PF08264">
    <property type="entry name" value="Anticodon_1"/>
    <property type="match status" value="1"/>
</dbReference>
<evidence type="ECO:0000256" key="13">
    <source>
        <dbReference type="SAM" id="MobiDB-lite"/>
    </source>
</evidence>
<feature type="domain" description="Methionyl/Valyl/Leucyl/Isoleucyl-tRNA synthetase anticodon-binding" evidence="15">
    <location>
        <begin position="811"/>
        <end position="927"/>
    </location>
</feature>
<dbReference type="NCBIfam" id="TIGR00395">
    <property type="entry name" value="leuS_arch"/>
    <property type="match status" value="1"/>
</dbReference>
<evidence type="ECO:0000256" key="7">
    <source>
        <dbReference type="ARBA" id="ARBA00022840"/>
    </source>
</evidence>
<dbReference type="Gene3D" id="3.40.50.1000">
    <property type="entry name" value="HAD superfamily/HAD-like"/>
    <property type="match status" value="1"/>
</dbReference>
<dbReference type="Gene3D" id="1.10.720.60">
    <property type="match status" value="1"/>
</dbReference>
<dbReference type="NCBIfam" id="TIGR01691">
    <property type="entry name" value="enolase-ppase"/>
    <property type="match status" value="1"/>
</dbReference>
<gene>
    <name evidence="16" type="ORF">CRHIZ90672A_00017650</name>
</gene>
<evidence type="ECO:0000256" key="5">
    <source>
        <dbReference type="ARBA" id="ARBA00022741"/>
    </source>
</evidence>
<evidence type="ECO:0000256" key="10">
    <source>
        <dbReference type="ARBA" id="ARBA00023167"/>
    </source>
</evidence>
<dbReference type="GO" id="GO:0002161">
    <property type="term" value="F:aminoacyl-tRNA deacylase activity"/>
    <property type="evidence" value="ECO:0007669"/>
    <property type="project" value="InterPro"/>
</dbReference>
<keyword evidence="4" id="KW-0028">Amino-acid biosynthesis</keyword>
<dbReference type="SUPFAM" id="SSF56784">
    <property type="entry name" value="HAD-like"/>
    <property type="match status" value="1"/>
</dbReference>
<evidence type="ECO:0000259" key="15">
    <source>
        <dbReference type="Pfam" id="PF08264"/>
    </source>
</evidence>
<keyword evidence="7" id="KW-0067">ATP-binding</keyword>
<comment type="caution">
    <text evidence="16">The sequence shown here is derived from an EMBL/GenBank/DDBJ whole genome shotgun (WGS) entry which is preliminary data.</text>
</comment>
<dbReference type="Gene3D" id="1.10.730.10">
    <property type="entry name" value="Isoleucyl-tRNA Synthetase, Domain 1"/>
    <property type="match status" value="1"/>
</dbReference>
<sequence length="1313" mass="147790">MATEAATQGLPLQQRAQNTDKRDSLIEYEKKYQKEWADANLFVNDAPTDSEGEKHKYFGTTAYPYMNGTLHAGHAFTFSKIEFGTGFARMEGKRTLFPQGFHCSGMPIKAAADKLAREIELFGEKFERYEEEEVAPSDAQGVQAKTDLSKFSGSKSKAVAKSGTVKYQFQIMASLGIPVEEVSKFADPAYWLTYFPGLCREDLTAFGCRVDWRRSMVTTDANPYYDAFVRWQMNRLKELEKVKFGKRYTIYSPKDGQPCLDHDRSAGEGIGVQEYTCVKLQTLEWSDRAKEVLGDKIPKDAKVYFIPATLRPETVYGMTCCFVGPKVNYGVFSLSPEKNEYVVATPRAARNMAYQNLSPGWGVITQIAELVGSDLVGTLVNAPLSAYKDGIRILPMESLKDNKGTAVVACVPSDSPDDYATTLELQKKPEFYGIKKEWVDKDIVPLIETPKGNLIAKTLYEELGINSPKDAKPLAEAKEVAYKLGFYQGTMIFGDYAGKSVQDARTLVGKQLSDEDLAFKYAEPDGLVVSRSADECIAAYLDQWYFNYGTAENGGDGEWCQTVLDYLEEEFNCYYPEAKHAFEQALGWLAHWACSRSFGLGTKIPWDASQLVESLSDSTVYMAYYTICHYLHSDIFGKNSGISKKPITPEQMTDEVWDYIFFRSEKVATDIAPEDLAAMRKEFSYWYPMDIRISGKDLITNHLTFSLYHHIALFPKRFWPRSFRVNGHLMLNGSKMSKSTGNFMTLRQAINKYGTDATRLALAEAGDGIEDANLEETVANSAILRLYELRKWSKDALEEDNLRTGELSFFDKLFDNDLRGLVIETKKSYEGTFYKAALKTGFYDFQTARDWYRENCRAAGVGMHVDLVRQFVELQALLVTPIIPHWSEYIWREVLKKDSSIQSALYPTVSPPDPILVLIREYIKQTTNNTLQAEAKQVKKKEKGKQVSYDPTKSKKLTIYVAEKYPEFQQRYRDVLQKHLEAEGNTDIKAVISKIDKKDMKKAMPLLQHLKKRLESGEPPERVFERQLPFSETDVLREMVPGLRAGVRKLEVVEIVRLRDDGKADVAFVGADEQFLGAASKVGDVVDGLSLEVAPGTPAVFFGNIEFPYAVNALPKLLEQKWDDAELAQYRNAFPEEYRDDRAAFEAHFRDLVARDVKVSYLKALQGYIWKAGYASGEIKAPLFPDVAPFMKEVHASGRKIMIYSSGSVPAQKLLFGHTNAQPSDLQPLILDWFDTVNAGLKVNVASYEAILASHPEVAPGRWLFLSDNLQEVEAARGAGMQSVPVVRPGNAPLPDEHPLAKVAVDQFKLASS</sequence>
<accession>A0A9N9YCW0</accession>
<dbReference type="PANTHER" id="PTHR45794:SF1">
    <property type="entry name" value="LEUCINE--TRNA LIGASE, CYTOPLASMIC"/>
    <property type="match status" value="1"/>
</dbReference>
<evidence type="ECO:0000256" key="9">
    <source>
        <dbReference type="ARBA" id="ARBA00023146"/>
    </source>
</evidence>
<comment type="similarity">
    <text evidence="1">Belongs to the class-I aminoacyl-tRNA synthetase family.</text>
</comment>
<keyword evidence="3" id="KW-0436">Ligase</keyword>
<dbReference type="OrthoDB" id="10249672at2759"/>
<evidence type="ECO:0000313" key="17">
    <source>
        <dbReference type="Proteomes" id="UP000696573"/>
    </source>
</evidence>
<comment type="catalytic activity">
    <reaction evidence="12">
        <text>tRNA(Leu) + L-leucine + ATP = L-leucyl-tRNA(Leu) + AMP + diphosphate</text>
        <dbReference type="Rhea" id="RHEA:11688"/>
        <dbReference type="Rhea" id="RHEA-COMP:9613"/>
        <dbReference type="Rhea" id="RHEA-COMP:9622"/>
        <dbReference type="ChEBI" id="CHEBI:30616"/>
        <dbReference type="ChEBI" id="CHEBI:33019"/>
        <dbReference type="ChEBI" id="CHEBI:57427"/>
        <dbReference type="ChEBI" id="CHEBI:78442"/>
        <dbReference type="ChEBI" id="CHEBI:78494"/>
        <dbReference type="ChEBI" id="CHEBI:456215"/>
        <dbReference type="EC" id="6.1.1.4"/>
    </reaction>
</comment>
<dbReference type="EC" id="6.1.1.4" evidence="2"/>
<dbReference type="CDD" id="cd07959">
    <property type="entry name" value="Anticodon_Ia_Leu_AEc"/>
    <property type="match status" value="1"/>
</dbReference>